<proteinExistence type="predicted"/>
<protein>
    <submittedName>
        <fullName evidence="1">Uncharacterized protein</fullName>
    </submittedName>
</protein>
<organism evidence="1 2">
    <name type="scientific">Aquatica leii</name>
    <dbReference type="NCBI Taxonomy" id="1421715"/>
    <lineage>
        <taxon>Eukaryota</taxon>
        <taxon>Metazoa</taxon>
        <taxon>Ecdysozoa</taxon>
        <taxon>Arthropoda</taxon>
        <taxon>Hexapoda</taxon>
        <taxon>Insecta</taxon>
        <taxon>Pterygota</taxon>
        <taxon>Neoptera</taxon>
        <taxon>Endopterygota</taxon>
        <taxon>Coleoptera</taxon>
        <taxon>Polyphaga</taxon>
        <taxon>Elateriformia</taxon>
        <taxon>Elateroidea</taxon>
        <taxon>Lampyridae</taxon>
        <taxon>Luciolinae</taxon>
        <taxon>Aquatica</taxon>
    </lineage>
</organism>
<comment type="caution">
    <text evidence="1">The sequence shown here is derived from an EMBL/GenBank/DDBJ whole genome shotgun (WGS) entry which is preliminary data.</text>
</comment>
<evidence type="ECO:0000313" key="1">
    <source>
        <dbReference type="EMBL" id="KAK4877840.1"/>
    </source>
</evidence>
<name>A0AAN7P0T6_9COLE</name>
<gene>
    <name evidence="1" type="ORF">RN001_010346</name>
</gene>
<sequence>MVTTEERNVIQLKKLWTNLKQGQREALTKERQARFATGGGPAASSAVIDPNISTIVPKLMTTAPVLFTSNMPDKAITQKRNDLIKSLEDDLEENNEVVMEFEPVIFNNTSEHVGSFFVVEPARNDDGGDNNVSLITSDETPALTSLKSDALKRKKENQNFYSKKSRLEHLVQYEQELFMLKKAHEEEIHVITIAHLKKKHAFELREAEAKAQLAEIKLKNFIHTETSNV</sequence>
<keyword evidence="2" id="KW-1185">Reference proteome</keyword>
<reference evidence="2" key="1">
    <citation type="submission" date="2023-01" db="EMBL/GenBank/DDBJ databases">
        <title>Key to firefly adult light organ development and bioluminescence: homeobox transcription factors regulate luciferase expression and transportation to peroxisome.</title>
        <authorList>
            <person name="Fu X."/>
        </authorList>
    </citation>
    <scope>NUCLEOTIDE SEQUENCE [LARGE SCALE GENOMIC DNA]</scope>
</reference>
<dbReference type="AlphaFoldDB" id="A0AAN7P0T6"/>
<dbReference type="Proteomes" id="UP001353858">
    <property type="component" value="Unassembled WGS sequence"/>
</dbReference>
<accession>A0AAN7P0T6</accession>
<dbReference type="EMBL" id="JARPUR010000004">
    <property type="protein sequence ID" value="KAK4877840.1"/>
    <property type="molecule type" value="Genomic_DNA"/>
</dbReference>
<evidence type="ECO:0000313" key="2">
    <source>
        <dbReference type="Proteomes" id="UP001353858"/>
    </source>
</evidence>